<name>A0A3Q0JAX1_DIACI</name>
<accession>A0A3Q0JAX1</accession>
<dbReference type="AlphaFoldDB" id="A0A3Q0JAX1"/>
<keyword evidence="1" id="KW-1185">Reference proteome</keyword>
<sequence length="660" mass="74351">MLVDNSNILESIAGFLDFVNQYVHFIDLMGNWNLKCVQQKVKYNCCKIMSRYNFDFVPVITGTVLNHREEKVSLFVQEETSQKFDKYYSKNKQPLRERRTGIEKRDDLFLNVDSNENVVHSALQLGNMDQVVIIAESFLTDSSCDVGINSIQNKDSPKLEALLKILYESTSAKIDQSFTKNKGLMSSKSDVFNPKPISKGLFGIKPFDVEKIERQGSSLMFQNTSLFESTRSPNFNNNPLSDAMLFSNFIKNPSSLPSSFYQPARQNISVFGHTMHSVEQLSAMIEKIKLKEESVSTPHCILKPSRINNIELQKSSILSPSIENENLPYKIPNSVLKSSMLSLSSCRRNEACPNSSEKQFVNTVNAINVPNKESKTKNNEIISANSLTEIFLSETTCNQKRRIRPKSFVELSNYANLGLGSENKMPCCQLPVVKKSTDPHEKSLVFTALNSMPEMVRISQHSPKKSMATIREIPNQIAPENVEGTNIEARGTIDSLDDVEELMEVIEEVVIGVDEVLSDGLLEEVEVYRPPTHILGTKNYFSQKETHASKNTSEDICINNNDHTFEQNNCDMNQVVYDNMKVATQSTPNVPIDLLITNRETSSSIGKSASYSQPRTADIMKETHTTSELDLNNCVRSNDEQLKTILVSQLLTVNQEQLTL</sequence>
<protein>
    <submittedName>
        <fullName evidence="2">Uncharacterized protein LOC103517812</fullName>
    </submittedName>
</protein>
<evidence type="ECO:0000313" key="1">
    <source>
        <dbReference type="Proteomes" id="UP000079169"/>
    </source>
</evidence>
<dbReference type="RefSeq" id="XP_026685581.1">
    <property type="nucleotide sequence ID" value="XM_026829780.1"/>
</dbReference>
<gene>
    <name evidence="2" type="primary">LOC103517812</name>
</gene>
<dbReference type="GeneID" id="103517812"/>
<organism evidence="1 2">
    <name type="scientific">Diaphorina citri</name>
    <name type="common">Asian citrus psyllid</name>
    <dbReference type="NCBI Taxonomy" id="121845"/>
    <lineage>
        <taxon>Eukaryota</taxon>
        <taxon>Metazoa</taxon>
        <taxon>Ecdysozoa</taxon>
        <taxon>Arthropoda</taxon>
        <taxon>Hexapoda</taxon>
        <taxon>Insecta</taxon>
        <taxon>Pterygota</taxon>
        <taxon>Neoptera</taxon>
        <taxon>Paraneoptera</taxon>
        <taxon>Hemiptera</taxon>
        <taxon>Sternorrhyncha</taxon>
        <taxon>Psylloidea</taxon>
        <taxon>Psyllidae</taxon>
        <taxon>Diaphorininae</taxon>
        <taxon>Diaphorina</taxon>
    </lineage>
</organism>
<reference evidence="2" key="1">
    <citation type="submission" date="2025-08" db="UniProtKB">
        <authorList>
            <consortium name="RefSeq"/>
        </authorList>
    </citation>
    <scope>IDENTIFICATION</scope>
</reference>
<dbReference type="Proteomes" id="UP000079169">
    <property type="component" value="Unplaced"/>
</dbReference>
<proteinExistence type="predicted"/>
<dbReference type="KEGG" id="dci:103517812"/>
<dbReference type="PaxDb" id="121845-A0A3Q0JAX1"/>
<evidence type="ECO:0000313" key="2">
    <source>
        <dbReference type="RefSeq" id="XP_026685581.1"/>
    </source>
</evidence>